<dbReference type="Proteomes" id="UP000546031">
    <property type="component" value="Unassembled WGS sequence"/>
</dbReference>
<dbReference type="PANTHER" id="PTHR33545:SF5">
    <property type="entry name" value="UPF0750 MEMBRANE PROTEIN YITT"/>
    <property type="match status" value="1"/>
</dbReference>
<evidence type="ECO:0000256" key="6">
    <source>
        <dbReference type="SAM" id="Phobius"/>
    </source>
</evidence>
<evidence type="ECO:0000313" key="8">
    <source>
        <dbReference type="Proteomes" id="UP000546031"/>
    </source>
</evidence>
<feature type="transmembrane region" description="Helical" evidence="6">
    <location>
        <begin position="58"/>
        <end position="80"/>
    </location>
</feature>
<evidence type="ECO:0000256" key="1">
    <source>
        <dbReference type="ARBA" id="ARBA00004651"/>
    </source>
</evidence>
<dbReference type="Pfam" id="PF02588">
    <property type="entry name" value="YitT_membrane"/>
    <property type="match status" value="1"/>
</dbReference>
<evidence type="ECO:0000256" key="2">
    <source>
        <dbReference type="ARBA" id="ARBA00022475"/>
    </source>
</evidence>
<keyword evidence="4 6" id="KW-1133">Transmembrane helix</keyword>
<dbReference type="AlphaFoldDB" id="A0A850HD68"/>
<keyword evidence="5 6" id="KW-0472">Membrane</keyword>
<evidence type="ECO:0000256" key="5">
    <source>
        <dbReference type="ARBA" id="ARBA00023136"/>
    </source>
</evidence>
<evidence type="ECO:0000256" key="4">
    <source>
        <dbReference type="ARBA" id="ARBA00022989"/>
    </source>
</evidence>
<name>A0A850HD68_9SPHN</name>
<feature type="transmembrane region" description="Helical" evidence="6">
    <location>
        <begin position="154"/>
        <end position="177"/>
    </location>
</feature>
<dbReference type="GO" id="GO:0005886">
    <property type="term" value="C:plasma membrane"/>
    <property type="evidence" value="ECO:0007669"/>
    <property type="project" value="UniProtKB-SubCell"/>
</dbReference>
<keyword evidence="3 6" id="KW-0812">Transmembrane</keyword>
<dbReference type="InterPro" id="IPR003740">
    <property type="entry name" value="YitT"/>
</dbReference>
<accession>A0A850HD68</accession>
<keyword evidence="8" id="KW-1185">Reference proteome</keyword>
<dbReference type="EMBL" id="JABWTA010000001">
    <property type="protein sequence ID" value="NVE95520.1"/>
    <property type="molecule type" value="Genomic_DNA"/>
</dbReference>
<proteinExistence type="predicted"/>
<comment type="caution">
    <text evidence="7">The sequence shown here is derived from an EMBL/GenBank/DDBJ whole genome shotgun (WGS) entry which is preliminary data.</text>
</comment>
<dbReference type="RefSeq" id="WP_176273732.1">
    <property type="nucleotide sequence ID" value="NZ_JABWTA010000001.1"/>
</dbReference>
<protein>
    <submittedName>
        <fullName evidence="7">YitT family protein</fullName>
    </submittedName>
</protein>
<feature type="transmembrane region" description="Helical" evidence="6">
    <location>
        <begin position="21"/>
        <end position="46"/>
    </location>
</feature>
<reference evidence="7 8" key="1">
    <citation type="submission" date="2020-06" db="EMBL/GenBank/DDBJ databases">
        <title>Altererythrobacter lutimaris sp. nov., a marine bacterium isolated from a tidal flat.</title>
        <authorList>
            <person name="Kim D."/>
            <person name="Yoo Y."/>
            <person name="Kim J.-J."/>
        </authorList>
    </citation>
    <scope>NUCLEOTIDE SEQUENCE [LARGE SCALE GENOMIC DNA]</scope>
    <source>
        <strain evidence="7 8">JGD-16</strain>
    </source>
</reference>
<dbReference type="PANTHER" id="PTHR33545">
    <property type="entry name" value="UPF0750 MEMBRANE PROTEIN YITT-RELATED"/>
    <property type="match status" value="1"/>
</dbReference>
<sequence length="212" mass="21625">MKASDPGEPNQPVSHTLLEDALALIVGCIFVATGLAILHAAGLVAGGMAGTALLVSQFVPLAPGLLLGLLTLPFLVLGYFAIGPLFALRTVVASVGIAVLSVVAEDTVRLGVDSPLVAAIAGGTLLGQGMLMLVRHGTGLGGFGVLAVWLLQKFGWPIGRTAIVVDVIVLGVSAIFLAPIPLMWSALCAIIMGAIVYLWHRPGVYAGASRMG</sequence>
<organism evidence="7 8">
    <name type="scientific">Altererythrobacter lutimaris</name>
    <dbReference type="NCBI Taxonomy" id="2743979"/>
    <lineage>
        <taxon>Bacteria</taxon>
        <taxon>Pseudomonadati</taxon>
        <taxon>Pseudomonadota</taxon>
        <taxon>Alphaproteobacteria</taxon>
        <taxon>Sphingomonadales</taxon>
        <taxon>Erythrobacteraceae</taxon>
        <taxon>Altererythrobacter</taxon>
    </lineage>
</organism>
<gene>
    <name evidence="7" type="ORF">HUO12_11475</name>
</gene>
<evidence type="ECO:0000256" key="3">
    <source>
        <dbReference type="ARBA" id="ARBA00022692"/>
    </source>
</evidence>
<dbReference type="InterPro" id="IPR051461">
    <property type="entry name" value="UPF0750_membrane"/>
</dbReference>
<evidence type="ECO:0000313" key="7">
    <source>
        <dbReference type="EMBL" id="NVE95520.1"/>
    </source>
</evidence>
<comment type="subcellular location">
    <subcellularLocation>
        <location evidence="1">Cell membrane</location>
        <topology evidence="1">Multi-pass membrane protein</topology>
    </subcellularLocation>
</comment>
<keyword evidence="2" id="KW-1003">Cell membrane</keyword>
<feature type="transmembrane region" description="Helical" evidence="6">
    <location>
        <begin position="86"/>
        <end position="104"/>
    </location>
</feature>
<feature type="transmembrane region" description="Helical" evidence="6">
    <location>
        <begin position="182"/>
        <end position="200"/>
    </location>
</feature>